<keyword evidence="2" id="KW-1133">Transmembrane helix</keyword>
<feature type="region of interest" description="Disordered" evidence="1">
    <location>
        <begin position="1"/>
        <end position="22"/>
    </location>
</feature>
<comment type="caution">
    <text evidence="3">The sequence shown here is derived from an EMBL/GenBank/DDBJ whole genome shotgun (WGS) entry which is preliminary data.</text>
</comment>
<feature type="transmembrane region" description="Helical" evidence="2">
    <location>
        <begin position="57"/>
        <end position="80"/>
    </location>
</feature>
<keyword evidence="4" id="KW-1185">Reference proteome</keyword>
<keyword evidence="2" id="KW-0472">Membrane</keyword>
<protein>
    <submittedName>
        <fullName evidence="3">Uncharacterized protein</fullName>
    </submittedName>
</protein>
<accession>A0ABP0FRE6</accession>
<proteinExistence type="predicted"/>
<keyword evidence="2" id="KW-0812">Transmembrane</keyword>
<name>A0ABP0FRE6_CLALP</name>
<evidence type="ECO:0000313" key="3">
    <source>
        <dbReference type="EMBL" id="CAK8681007.1"/>
    </source>
</evidence>
<feature type="compositionally biased region" description="Polar residues" evidence="1">
    <location>
        <begin position="275"/>
        <end position="293"/>
    </location>
</feature>
<evidence type="ECO:0000256" key="1">
    <source>
        <dbReference type="SAM" id="MobiDB-lite"/>
    </source>
</evidence>
<evidence type="ECO:0000313" key="4">
    <source>
        <dbReference type="Proteomes" id="UP001642483"/>
    </source>
</evidence>
<dbReference type="EMBL" id="CAWYQH010000079">
    <property type="protein sequence ID" value="CAK8681007.1"/>
    <property type="molecule type" value="Genomic_DNA"/>
</dbReference>
<sequence length="293" mass="31891">MRDDEGSGSLNASGSKFEDQFVNSPEVESFLTTSSSTSSSTPSTDNLGHSMELNVTAGVFMVLMIAIVTAIFLCCCKTYVVCQKRRLRQRALENQPNNRRGIHQNLPMSNIYSDSPPSYDDIISGKIPSTVSGEPAGTRSNVETDPKAAEDAIEVHWSYEGTGFNSSPPPLYSCVVVENENANTSSQRHNTRSRAMNVLRWFHPDNNNNFNAVSRRMRETIQIVSGLVSGRKQGNNQDSSNQRELDSVQVDSTPSTDSNSSAVSSTDSANTNTSRNALSTESVTTADASTNER</sequence>
<dbReference type="Proteomes" id="UP001642483">
    <property type="component" value="Unassembled WGS sequence"/>
</dbReference>
<evidence type="ECO:0000256" key="2">
    <source>
        <dbReference type="SAM" id="Phobius"/>
    </source>
</evidence>
<feature type="compositionally biased region" description="Low complexity" evidence="1">
    <location>
        <begin position="250"/>
        <end position="274"/>
    </location>
</feature>
<gene>
    <name evidence="3" type="ORF">CVLEPA_LOCUS11230</name>
</gene>
<feature type="region of interest" description="Disordered" evidence="1">
    <location>
        <begin position="227"/>
        <end position="293"/>
    </location>
</feature>
<organism evidence="3 4">
    <name type="scientific">Clavelina lepadiformis</name>
    <name type="common">Light-bulb sea squirt</name>
    <name type="synonym">Ascidia lepadiformis</name>
    <dbReference type="NCBI Taxonomy" id="159417"/>
    <lineage>
        <taxon>Eukaryota</taxon>
        <taxon>Metazoa</taxon>
        <taxon>Chordata</taxon>
        <taxon>Tunicata</taxon>
        <taxon>Ascidiacea</taxon>
        <taxon>Aplousobranchia</taxon>
        <taxon>Clavelinidae</taxon>
        <taxon>Clavelina</taxon>
    </lineage>
</organism>
<reference evidence="3 4" key="1">
    <citation type="submission" date="2024-02" db="EMBL/GenBank/DDBJ databases">
        <authorList>
            <person name="Daric V."/>
            <person name="Darras S."/>
        </authorList>
    </citation>
    <scope>NUCLEOTIDE SEQUENCE [LARGE SCALE GENOMIC DNA]</scope>
</reference>